<dbReference type="EMBL" id="BAABDQ010000016">
    <property type="protein sequence ID" value="GAA3575465.1"/>
    <property type="molecule type" value="Genomic_DNA"/>
</dbReference>
<accession>A0ABP6Y232</accession>
<keyword evidence="2" id="KW-1133">Transmembrane helix</keyword>
<dbReference type="Proteomes" id="UP001500630">
    <property type="component" value="Unassembled WGS sequence"/>
</dbReference>
<keyword evidence="2" id="KW-0472">Membrane</keyword>
<comment type="caution">
    <text evidence="3">The sequence shown here is derived from an EMBL/GenBank/DDBJ whole genome shotgun (WGS) entry which is preliminary data.</text>
</comment>
<keyword evidence="4" id="KW-1185">Reference proteome</keyword>
<feature type="transmembrane region" description="Helical" evidence="2">
    <location>
        <begin position="20"/>
        <end position="39"/>
    </location>
</feature>
<sequence>MEFWTTILGLLRRILIGPPLILLSVLVGIGVYFAVPAHYTADVSIVLASPVNGGTINSDKSKQGLTNPFLSFNDALKTGASIVILSMNTQDVWTQLGAPKDGPTEITIDDGRTNPNVLDISGPYIYISVDSQSPAKATSVLAAARKRVASELFKWQKALGAPANTFITSTDIVPPAKPEADYSSNWQNGIGAGVLCLLGGLAVAYGVTRRGARLRPAGRPEVQPAQHPGQQELSLYGQRAHEEPPAPAVPPMLAAPVAEAQEEPAASVTSAASVDVPGESLPEPDEDSSVTMEFPIYRPDALTPVPVPWQPRQDNGGK</sequence>
<proteinExistence type="predicted"/>
<feature type="transmembrane region" description="Helical" evidence="2">
    <location>
        <begin position="189"/>
        <end position="207"/>
    </location>
</feature>
<keyword evidence="2" id="KW-0812">Transmembrane</keyword>
<protein>
    <recommendedName>
        <fullName evidence="5">Polysaccharide chain length determinant N-terminal domain-containing protein</fullName>
    </recommendedName>
</protein>
<reference evidence="4" key="1">
    <citation type="journal article" date="2019" name="Int. J. Syst. Evol. Microbiol.">
        <title>The Global Catalogue of Microorganisms (GCM) 10K type strain sequencing project: providing services to taxonomists for standard genome sequencing and annotation.</title>
        <authorList>
            <consortium name="The Broad Institute Genomics Platform"/>
            <consortium name="The Broad Institute Genome Sequencing Center for Infectious Disease"/>
            <person name="Wu L."/>
            <person name="Ma J."/>
        </authorList>
    </citation>
    <scope>NUCLEOTIDE SEQUENCE [LARGE SCALE GENOMIC DNA]</scope>
    <source>
        <strain evidence="4">JCM 17326</strain>
    </source>
</reference>
<feature type="compositionally biased region" description="Low complexity" evidence="1">
    <location>
        <begin position="258"/>
        <end position="276"/>
    </location>
</feature>
<organism evidence="3 4">
    <name type="scientific">Nonomuraea rosea</name>
    <dbReference type="NCBI Taxonomy" id="638574"/>
    <lineage>
        <taxon>Bacteria</taxon>
        <taxon>Bacillati</taxon>
        <taxon>Actinomycetota</taxon>
        <taxon>Actinomycetes</taxon>
        <taxon>Streptosporangiales</taxon>
        <taxon>Streptosporangiaceae</taxon>
        <taxon>Nonomuraea</taxon>
    </lineage>
</organism>
<evidence type="ECO:0008006" key="5">
    <source>
        <dbReference type="Google" id="ProtNLM"/>
    </source>
</evidence>
<feature type="region of interest" description="Disordered" evidence="1">
    <location>
        <begin position="258"/>
        <end position="290"/>
    </location>
</feature>
<evidence type="ECO:0000256" key="1">
    <source>
        <dbReference type="SAM" id="MobiDB-lite"/>
    </source>
</evidence>
<evidence type="ECO:0000313" key="3">
    <source>
        <dbReference type="EMBL" id="GAA3575465.1"/>
    </source>
</evidence>
<gene>
    <name evidence="3" type="ORF">GCM10022419_065760</name>
</gene>
<name>A0ABP6Y232_9ACTN</name>
<evidence type="ECO:0000256" key="2">
    <source>
        <dbReference type="SAM" id="Phobius"/>
    </source>
</evidence>
<evidence type="ECO:0000313" key="4">
    <source>
        <dbReference type="Proteomes" id="UP001500630"/>
    </source>
</evidence>